<organism evidence="4 5">
    <name type="scientific">Corynebacterium ammoniagenes</name>
    <name type="common">Brevibacterium ammoniagenes</name>
    <dbReference type="NCBI Taxonomy" id="1697"/>
    <lineage>
        <taxon>Bacteria</taxon>
        <taxon>Bacillati</taxon>
        <taxon>Actinomycetota</taxon>
        <taxon>Actinomycetes</taxon>
        <taxon>Mycobacteriales</taxon>
        <taxon>Corynebacteriaceae</taxon>
        <taxon>Corynebacterium</taxon>
    </lineage>
</organism>
<accession>A0AAV5G8K5</accession>
<dbReference type="InterPro" id="IPR036291">
    <property type="entry name" value="NAD(P)-bd_dom_sf"/>
</dbReference>
<name>A0AAV5G8K5_CORAM</name>
<keyword evidence="2" id="KW-0560">Oxidoreductase</keyword>
<dbReference type="PRINTS" id="PR00080">
    <property type="entry name" value="SDRFAMILY"/>
</dbReference>
<reference evidence="4" key="1">
    <citation type="submission" date="2021-12" db="EMBL/GenBank/DDBJ databases">
        <title>Draft genome sequence of Corynebacterium ammoniagenes strain T-723.</title>
        <authorList>
            <person name="Matsuzawa M."/>
            <person name="Hiratani M."/>
            <person name="Abe I."/>
            <person name="Tsuji Y."/>
            <person name="Nakamura J."/>
        </authorList>
    </citation>
    <scope>NUCLEOTIDE SEQUENCE</scope>
    <source>
        <strain evidence="4">T-723</strain>
    </source>
</reference>
<dbReference type="FunFam" id="3.40.50.720:FF:000084">
    <property type="entry name" value="Short-chain dehydrogenase reductase"/>
    <property type="match status" value="1"/>
</dbReference>
<dbReference type="Proteomes" id="UP001054925">
    <property type="component" value="Unassembled WGS sequence"/>
</dbReference>
<dbReference type="SMART" id="SM00822">
    <property type="entry name" value="PKS_KR"/>
    <property type="match status" value="1"/>
</dbReference>
<evidence type="ECO:0000256" key="2">
    <source>
        <dbReference type="ARBA" id="ARBA00023002"/>
    </source>
</evidence>
<dbReference type="GO" id="GO:0048038">
    <property type="term" value="F:quinone binding"/>
    <property type="evidence" value="ECO:0007669"/>
    <property type="project" value="TreeGrafter"/>
</dbReference>
<dbReference type="Gene3D" id="3.40.50.720">
    <property type="entry name" value="NAD(P)-binding Rossmann-like Domain"/>
    <property type="match status" value="1"/>
</dbReference>
<dbReference type="InterPro" id="IPR020904">
    <property type="entry name" value="Sc_DH/Rdtase_CS"/>
</dbReference>
<dbReference type="GO" id="GO:0016616">
    <property type="term" value="F:oxidoreductase activity, acting on the CH-OH group of donors, NAD or NADP as acceptor"/>
    <property type="evidence" value="ECO:0007669"/>
    <property type="project" value="TreeGrafter"/>
</dbReference>
<dbReference type="Pfam" id="PF13561">
    <property type="entry name" value="adh_short_C2"/>
    <property type="match status" value="1"/>
</dbReference>
<evidence type="ECO:0000313" key="5">
    <source>
        <dbReference type="Proteomes" id="UP001054925"/>
    </source>
</evidence>
<comment type="caution">
    <text evidence="4">The sequence shown here is derived from an EMBL/GenBank/DDBJ whole genome shotgun (WGS) entry which is preliminary data.</text>
</comment>
<dbReference type="PANTHER" id="PTHR42760:SF133">
    <property type="entry name" value="3-OXOACYL-[ACYL-CARRIER-PROTEIN] REDUCTASE"/>
    <property type="match status" value="1"/>
</dbReference>
<protein>
    <submittedName>
        <fullName evidence="4">Short-chain dehydrogenase</fullName>
    </submittedName>
</protein>
<dbReference type="AlphaFoldDB" id="A0AAV5G8K5"/>
<evidence type="ECO:0000259" key="3">
    <source>
        <dbReference type="SMART" id="SM00822"/>
    </source>
</evidence>
<dbReference type="PRINTS" id="PR00081">
    <property type="entry name" value="GDHRDH"/>
</dbReference>
<dbReference type="PROSITE" id="PS00061">
    <property type="entry name" value="ADH_SHORT"/>
    <property type="match status" value="1"/>
</dbReference>
<comment type="similarity">
    <text evidence="1">Belongs to the short-chain dehydrogenases/reductases (SDR) family.</text>
</comment>
<evidence type="ECO:0000313" key="4">
    <source>
        <dbReference type="EMBL" id="GJN42620.1"/>
    </source>
</evidence>
<dbReference type="GO" id="GO:0006633">
    <property type="term" value="P:fatty acid biosynthetic process"/>
    <property type="evidence" value="ECO:0007669"/>
    <property type="project" value="TreeGrafter"/>
</dbReference>
<sequence>MLTRDDGLEGKVALISGGSSGIGASLAVLYAKAGCDSVISYIESDGHDPQEVVKAVEAEGRRCIAVACDVSSAEEVDNFAQVAIDEFGRLDIAVAMAGILRKASLEEMTDERFNDMLDIDLVGVLRLFRSAAARMNNGGAMVAASSIAGGHYGWGEHLHYAAAKSGLQGLCRSLAVELAPRQIRVNTIIPGLIESPQSLDGQNSLGKEGLEAASSYIPWGRVGTTEECARAIRFLTSDDSSFVTGQQLIVDGGQTVRWPS</sequence>
<gene>
    <name evidence="4" type="ORF">CAT723_10990</name>
</gene>
<dbReference type="EMBL" id="BQKK01000002">
    <property type="protein sequence ID" value="GJN42620.1"/>
    <property type="molecule type" value="Genomic_DNA"/>
</dbReference>
<proteinExistence type="inferred from homology"/>
<dbReference type="SUPFAM" id="SSF51735">
    <property type="entry name" value="NAD(P)-binding Rossmann-fold domains"/>
    <property type="match status" value="1"/>
</dbReference>
<dbReference type="RefSeq" id="WP_003846406.1">
    <property type="nucleotide sequence ID" value="NZ_BQKK01000002.1"/>
</dbReference>
<dbReference type="InterPro" id="IPR002347">
    <property type="entry name" value="SDR_fam"/>
</dbReference>
<evidence type="ECO:0000256" key="1">
    <source>
        <dbReference type="ARBA" id="ARBA00006484"/>
    </source>
</evidence>
<dbReference type="PANTHER" id="PTHR42760">
    <property type="entry name" value="SHORT-CHAIN DEHYDROGENASES/REDUCTASES FAMILY MEMBER"/>
    <property type="match status" value="1"/>
</dbReference>
<dbReference type="InterPro" id="IPR057326">
    <property type="entry name" value="KR_dom"/>
</dbReference>
<feature type="domain" description="Ketoreductase" evidence="3">
    <location>
        <begin position="11"/>
        <end position="196"/>
    </location>
</feature>